<dbReference type="Pfam" id="PF08521">
    <property type="entry name" value="2CSK_N"/>
    <property type="match status" value="1"/>
</dbReference>
<evidence type="ECO:0000256" key="8">
    <source>
        <dbReference type="ARBA" id="ARBA00022989"/>
    </source>
</evidence>
<evidence type="ECO:0000256" key="11">
    <source>
        <dbReference type="SAM" id="MobiDB-lite"/>
    </source>
</evidence>
<comment type="subcellular location">
    <subcellularLocation>
        <location evidence="2">Membrane</location>
    </subcellularLocation>
</comment>
<keyword evidence="8 12" id="KW-1133">Transmembrane helix</keyword>
<sequence length="534" mass="57542">MRPQLPRWLSRMPVMSPGGGSLQGHLLLWLLLPQIVLWLAAAAVTYHLATRYAQRANDHGLYLSSRALARQVKPAGSGLLVDFPRAAKDILEADPDDRIYYMVSTPPGQFILGNHKLPLPPLRSDALAPGEPVFYDARIPAEEGETAVRVAAIQLDWDEPDAPQKMLVQVAKSRVSREALARDLLIDTVLPLSLLMLAMSALVWAGIRNGLAPLARLREAVGGRAPNDLAPIELRSAPTEVRDLAAALNTLLAAVHESVVRQRRFISDAAHQLRTPLAGLKGQAELALREATDPALHARLERVQQSAARSAHLVAQLLTLARAEPESTAAQGRSRFDLRRLVQELTADLVPRALQQGIDLGMDPDPDPELESESEPEPHGDLAKAAAPRNGAAVQAAPAWVEGNALLIREAVANLVDNALCYAGRGAEVTVRVEAGTDRGTATVRVEVDDNGPGLPAEQLEAVFDRFHRGTTEGAGCGLGLAIVREIAVRHGGRAWLEPLATHGLRASIELPAAAPDRRDLQGMQPLRPFVANH</sequence>
<feature type="compositionally biased region" description="Acidic residues" evidence="11">
    <location>
        <begin position="362"/>
        <end position="375"/>
    </location>
</feature>
<dbReference type="Pfam" id="PF02518">
    <property type="entry name" value="HATPase_c"/>
    <property type="match status" value="1"/>
</dbReference>
<dbReference type="RefSeq" id="WP_251969283.1">
    <property type="nucleotide sequence ID" value="NZ_AP025730.1"/>
</dbReference>
<accession>A0ABN6PRS9</accession>
<feature type="domain" description="HAMP" evidence="14">
    <location>
        <begin position="208"/>
        <end position="260"/>
    </location>
</feature>
<dbReference type="PROSITE" id="PS50885">
    <property type="entry name" value="HAMP"/>
    <property type="match status" value="1"/>
</dbReference>
<keyword evidence="5" id="KW-0808">Transferase</keyword>
<evidence type="ECO:0000256" key="6">
    <source>
        <dbReference type="ARBA" id="ARBA00022692"/>
    </source>
</evidence>
<dbReference type="InterPro" id="IPR004358">
    <property type="entry name" value="Sig_transdc_His_kin-like_C"/>
</dbReference>
<keyword evidence="6 12" id="KW-0812">Transmembrane</keyword>
<dbReference type="SMART" id="SM00387">
    <property type="entry name" value="HATPase_c"/>
    <property type="match status" value="1"/>
</dbReference>
<evidence type="ECO:0000256" key="9">
    <source>
        <dbReference type="ARBA" id="ARBA00023012"/>
    </source>
</evidence>
<gene>
    <name evidence="15" type="ORF">CATMQ487_29250</name>
</gene>
<keyword evidence="10 12" id="KW-0472">Membrane</keyword>
<dbReference type="Pfam" id="PF00512">
    <property type="entry name" value="HisKA"/>
    <property type="match status" value="1"/>
</dbReference>
<evidence type="ECO:0000313" key="15">
    <source>
        <dbReference type="EMBL" id="BDI05955.1"/>
    </source>
</evidence>
<dbReference type="InterPro" id="IPR005467">
    <property type="entry name" value="His_kinase_dom"/>
</dbReference>
<evidence type="ECO:0000259" key="14">
    <source>
        <dbReference type="PROSITE" id="PS50885"/>
    </source>
</evidence>
<dbReference type="Gene3D" id="3.30.565.10">
    <property type="entry name" value="Histidine kinase-like ATPase, C-terminal domain"/>
    <property type="match status" value="1"/>
</dbReference>
<dbReference type="SMART" id="SM00388">
    <property type="entry name" value="HisKA"/>
    <property type="match status" value="1"/>
</dbReference>
<reference evidence="15" key="1">
    <citation type="submission" date="2022-04" db="EMBL/GenBank/DDBJ databases">
        <title>Whole genome sequence of Sphaerotilus sp. FB-5.</title>
        <authorList>
            <person name="Takeda M."/>
            <person name="Narihara S."/>
            <person name="Akimoto M."/>
            <person name="Akimoto R."/>
            <person name="Nishiyashiki S."/>
            <person name="Murakami T."/>
        </authorList>
    </citation>
    <scope>NUCLEOTIDE SEQUENCE</scope>
    <source>
        <strain evidence="15">FB-5</strain>
    </source>
</reference>
<dbReference type="CDD" id="cd00082">
    <property type="entry name" value="HisKA"/>
    <property type="match status" value="1"/>
</dbReference>
<feature type="transmembrane region" description="Helical" evidence="12">
    <location>
        <begin position="26"/>
        <end position="49"/>
    </location>
</feature>
<evidence type="ECO:0000256" key="3">
    <source>
        <dbReference type="ARBA" id="ARBA00012438"/>
    </source>
</evidence>
<evidence type="ECO:0000256" key="5">
    <source>
        <dbReference type="ARBA" id="ARBA00022679"/>
    </source>
</evidence>
<feature type="domain" description="Histidine kinase" evidence="13">
    <location>
        <begin position="268"/>
        <end position="515"/>
    </location>
</feature>
<keyword evidence="9" id="KW-0902">Two-component regulatory system</keyword>
<evidence type="ECO:0000256" key="4">
    <source>
        <dbReference type="ARBA" id="ARBA00022553"/>
    </source>
</evidence>
<dbReference type="Proteomes" id="UP001057498">
    <property type="component" value="Chromosome"/>
</dbReference>
<evidence type="ECO:0000256" key="12">
    <source>
        <dbReference type="SAM" id="Phobius"/>
    </source>
</evidence>
<evidence type="ECO:0000256" key="7">
    <source>
        <dbReference type="ARBA" id="ARBA00022777"/>
    </source>
</evidence>
<dbReference type="InterPro" id="IPR036097">
    <property type="entry name" value="HisK_dim/P_sf"/>
</dbReference>
<dbReference type="PANTHER" id="PTHR45436">
    <property type="entry name" value="SENSOR HISTIDINE KINASE YKOH"/>
    <property type="match status" value="1"/>
</dbReference>
<dbReference type="InterPro" id="IPR003661">
    <property type="entry name" value="HisK_dim/P_dom"/>
</dbReference>
<dbReference type="InterPro" id="IPR013727">
    <property type="entry name" value="2CSK_N"/>
</dbReference>
<dbReference type="SUPFAM" id="SSF47384">
    <property type="entry name" value="Homodimeric domain of signal transducing histidine kinase"/>
    <property type="match status" value="1"/>
</dbReference>
<keyword evidence="4" id="KW-0597">Phosphoprotein</keyword>
<dbReference type="PANTHER" id="PTHR45436:SF1">
    <property type="entry name" value="SENSOR PROTEIN QSEC"/>
    <property type="match status" value="1"/>
</dbReference>
<dbReference type="PRINTS" id="PR00344">
    <property type="entry name" value="BCTRLSENSOR"/>
</dbReference>
<dbReference type="Gene3D" id="1.10.287.130">
    <property type="match status" value="1"/>
</dbReference>
<dbReference type="SUPFAM" id="SSF55874">
    <property type="entry name" value="ATPase domain of HSP90 chaperone/DNA topoisomerase II/histidine kinase"/>
    <property type="match status" value="1"/>
</dbReference>
<dbReference type="InterPro" id="IPR036890">
    <property type="entry name" value="HATPase_C_sf"/>
</dbReference>
<proteinExistence type="predicted"/>
<dbReference type="InterPro" id="IPR050428">
    <property type="entry name" value="TCS_sensor_his_kinase"/>
</dbReference>
<dbReference type="PROSITE" id="PS50109">
    <property type="entry name" value="HIS_KIN"/>
    <property type="match status" value="1"/>
</dbReference>
<dbReference type="EC" id="2.7.13.3" evidence="3"/>
<feature type="transmembrane region" description="Helical" evidence="12">
    <location>
        <begin position="184"/>
        <end position="207"/>
    </location>
</feature>
<dbReference type="InterPro" id="IPR003594">
    <property type="entry name" value="HATPase_dom"/>
</dbReference>
<evidence type="ECO:0000256" key="2">
    <source>
        <dbReference type="ARBA" id="ARBA00004370"/>
    </source>
</evidence>
<dbReference type="CDD" id="cd00075">
    <property type="entry name" value="HATPase"/>
    <property type="match status" value="1"/>
</dbReference>
<dbReference type="EMBL" id="AP025730">
    <property type="protein sequence ID" value="BDI05955.1"/>
    <property type="molecule type" value="Genomic_DNA"/>
</dbReference>
<feature type="region of interest" description="Disordered" evidence="11">
    <location>
        <begin position="357"/>
        <end position="389"/>
    </location>
</feature>
<evidence type="ECO:0000313" key="16">
    <source>
        <dbReference type="Proteomes" id="UP001057498"/>
    </source>
</evidence>
<evidence type="ECO:0000256" key="10">
    <source>
        <dbReference type="ARBA" id="ARBA00023136"/>
    </source>
</evidence>
<keyword evidence="7 15" id="KW-0418">Kinase</keyword>
<organism evidence="15 16">
    <name type="scientific">Sphaerotilus microaerophilus</name>
    <dbReference type="NCBI Taxonomy" id="2914710"/>
    <lineage>
        <taxon>Bacteria</taxon>
        <taxon>Pseudomonadati</taxon>
        <taxon>Pseudomonadota</taxon>
        <taxon>Betaproteobacteria</taxon>
        <taxon>Burkholderiales</taxon>
        <taxon>Sphaerotilaceae</taxon>
        <taxon>Sphaerotilus</taxon>
    </lineage>
</organism>
<name>A0ABN6PRS9_9BURK</name>
<evidence type="ECO:0000259" key="13">
    <source>
        <dbReference type="PROSITE" id="PS50109"/>
    </source>
</evidence>
<evidence type="ECO:0000256" key="1">
    <source>
        <dbReference type="ARBA" id="ARBA00000085"/>
    </source>
</evidence>
<keyword evidence="16" id="KW-1185">Reference proteome</keyword>
<dbReference type="GO" id="GO:0016301">
    <property type="term" value="F:kinase activity"/>
    <property type="evidence" value="ECO:0007669"/>
    <property type="project" value="UniProtKB-KW"/>
</dbReference>
<comment type="catalytic activity">
    <reaction evidence="1">
        <text>ATP + protein L-histidine = ADP + protein N-phospho-L-histidine.</text>
        <dbReference type="EC" id="2.7.13.3"/>
    </reaction>
</comment>
<dbReference type="InterPro" id="IPR003660">
    <property type="entry name" value="HAMP_dom"/>
</dbReference>
<protein>
    <recommendedName>
        <fullName evidence="3">histidine kinase</fullName>
        <ecNumber evidence="3">2.7.13.3</ecNumber>
    </recommendedName>
</protein>